<name>G0L444_ZOBGA</name>
<sequence length="30" mass="3667">MMMCISVFHYAVKVKGIFHFTKQKFEMKQK</sequence>
<keyword evidence="2" id="KW-1185">Reference proteome</keyword>
<dbReference type="Proteomes" id="UP000008898">
    <property type="component" value="Chromosome"/>
</dbReference>
<reference evidence="2" key="1">
    <citation type="submission" date="2009-07" db="EMBL/GenBank/DDBJ databases">
        <title>Complete genome sequence of Zobellia galactanivorans Dsij.</title>
        <authorList>
            <consortium name="Genoscope - CEA"/>
        </authorList>
    </citation>
    <scope>NUCLEOTIDE SEQUENCE [LARGE SCALE GENOMIC DNA]</scope>
    <source>
        <strain evidence="2">DSM 12802 / CCUG 47099 / CIP 106680 / NCIMB 13871 / Dsij</strain>
    </source>
</reference>
<dbReference type="HOGENOM" id="CLU_3406240_0_0_10"/>
<reference evidence="1 2" key="2">
    <citation type="journal article" date="2012" name="Environ. Microbiol.">
        <title>Characterization of the first alginolytic operons in a marine bacterium: from their emergence in marine Flavobacteriia to their independent transfers to marine Proteobacteria and human gut Bacteroides.</title>
        <authorList>
            <person name="Thomas F."/>
            <person name="Barbeyron T."/>
            <person name="Tonon T."/>
            <person name="Genicot S."/>
            <person name="Czjzek M."/>
            <person name="Michel G."/>
        </authorList>
    </citation>
    <scope>NUCLEOTIDE SEQUENCE [LARGE SCALE GENOMIC DNA]</scope>
    <source>
        <strain evidence="2">DSM 12802 / CCUG 47099 / CIP 106680 / NCIMB 13871 / Dsij</strain>
    </source>
</reference>
<protein>
    <submittedName>
        <fullName evidence="1">Uncharacterized protein</fullName>
    </submittedName>
</protein>
<dbReference type="AlphaFoldDB" id="G0L444"/>
<organism evidence="1 2">
    <name type="scientific">Zobellia galactanivorans (strain DSM 12802 / CCUG 47099 / CIP 106680 / NCIMB 13871 / Dsij)</name>
    <dbReference type="NCBI Taxonomy" id="63186"/>
    <lineage>
        <taxon>Bacteria</taxon>
        <taxon>Pseudomonadati</taxon>
        <taxon>Bacteroidota</taxon>
        <taxon>Flavobacteriia</taxon>
        <taxon>Flavobacteriales</taxon>
        <taxon>Flavobacteriaceae</taxon>
        <taxon>Zobellia</taxon>
    </lineage>
</organism>
<dbReference type="EMBL" id="FP476056">
    <property type="protein sequence ID" value="CAZ98653.1"/>
    <property type="molecule type" value="Genomic_DNA"/>
</dbReference>
<evidence type="ECO:0000313" key="2">
    <source>
        <dbReference type="Proteomes" id="UP000008898"/>
    </source>
</evidence>
<gene>
    <name evidence="1" type="ordered locus">zobellia_4518</name>
</gene>
<proteinExistence type="predicted"/>
<evidence type="ECO:0000313" key="1">
    <source>
        <dbReference type="EMBL" id="CAZ98653.1"/>
    </source>
</evidence>
<dbReference type="KEGG" id="zga:ZOBELLIA_4518"/>
<accession>G0L444</accession>
<dbReference type="STRING" id="63186.ZOBELLIA_4518"/>